<dbReference type="AlphaFoldDB" id="A0A286RHB5"/>
<reference evidence="1 2" key="1">
    <citation type="journal article" name="Front. Microbiol.">
        <title>Sugar Metabolism of the First Thermophilic Planctomycete Thermogutta terrifontis: Comparative Genomic and Transcriptomic Approaches.</title>
        <authorList>
            <person name="Elcheninov A.G."/>
            <person name="Menzel P."/>
            <person name="Gudbergsdottir S.R."/>
            <person name="Slesarev A.I."/>
            <person name="Kadnikov V.V."/>
            <person name="Krogh A."/>
            <person name="Bonch-Osmolovskaya E.A."/>
            <person name="Peng X."/>
            <person name="Kublanov I.V."/>
        </authorList>
    </citation>
    <scope>NUCLEOTIDE SEQUENCE [LARGE SCALE GENOMIC DNA]</scope>
    <source>
        <strain evidence="1 2">R1</strain>
    </source>
</reference>
<dbReference type="EMBL" id="CP018477">
    <property type="protein sequence ID" value="ASV75348.1"/>
    <property type="molecule type" value="Genomic_DNA"/>
</dbReference>
<dbReference type="Proteomes" id="UP000215086">
    <property type="component" value="Chromosome"/>
</dbReference>
<name>A0A286RHB5_9BACT</name>
<dbReference type="KEGG" id="ttf:THTE_2746"/>
<protein>
    <submittedName>
        <fullName evidence="1">Uncharacterized protein</fullName>
    </submittedName>
</protein>
<sequence length="48" mass="5371">MGLKLPIATSRATKFPRLNRTKLGLKRKDIIADVCAHLLEVLIAPSWD</sequence>
<evidence type="ECO:0000313" key="1">
    <source>
        <dbReference type="EMBL" id="ASV75348.1"/>
    </source>
</evidence>
<accession>A0A286RHB5</accession>
<organism evidence="1 2">
    <name type="scientific">Thermogutta terrifontis</name>
    <dbReference type="NCBI Taxonomy" id="1331910"/>
    <lineage>
        <taxon>Bacteria</taxon>
        <taxon>Pseudomonadati</taxon>
        <taxon>Planctomycetota</taxon>
        <taxon>Planctomycetia</taxon>
        <taxon>Pirellulales</taxon>
        <taxon>Thermoguttaceae</taxon>
        <taxon>Thermogutta</taxon>
    </lineage>
</organism>
<proteinExistence type="predicted"/>
<evidence type="ECO:0000313" key="2">
    <source>
        <dbReference type="Proteomes" id="UP000215086"/>
    </source>
</evidence>
<keyword evidence="2" id="KW-1185">Reference proteome</keyword>
<gene>
    <name evidence="1" type="ORF">THTE_2746</name>
</gene>